<organism evidence="2 3">
    <name type="scientific">Methanosarcina horonobensis HB-1 = JCM 15518</name>
    <dbReference type="NCBI Taxonomy" id="1434110"/>
    <lineage>
        <taxon>Archaea</taxon>
        <taxon>Methanobacteriati</taxon>
        <taxon>Methanobacteriota</taxon>
        <taxon>Stenosarchaea group</taxon>
        <taxon>Methanomicrobia</taxon>
        <taxon>Methanosarcinales</taxon>
        <taxon>Methanosarcinaceae</taxon>
        <taxon>Methanosarcina</taxon>
    </lineage>
</organism>
<dbReference type="AlphaFoldDB" id="A0A0E3S9W2"/>
<dbReference type="InterPro" id="IPR006674">
    <property type="entry name" value="HD_domain"/>
</dbReference>
<evidence type="ECO:0000313" key="3">
    <source>
        <dbReference type="Proteomes" id="UP000033101"/>
    </source>
</evidence>
<dbReference type="CDD" id="cd00077">
    <property type="entry name" value="HDc"/>
    <property type="match status" value="1"/>
</dbReference>
<accession>A0A0E3S9W2</accession>
<keyword evidence="3" id="KW-1185">Reference proteome</keyword>
<dbReference type="Gene3D" id="1.10.3210.50">
    <property type="match status" value="1"/>
</dbReference>
<dbReference type="Pfam" id="PF01966">
    <property type="entry name" value="HD"/>
    <property type="match status" value="1"/>
</dbReference>
<feature type="domain" description="HD" evidence="1">
    <location>
        <begin position="30"/>
        <end position="133"/>
    </location>
</feature>
<sequence length="224" mass="25200">MPENRIFMNLIEKTREFAATFHEGEPSSHDMSHINRVEALCSGIQKEEGGDILTLQLAALLHDVGVIKEHEEGGDHALYSAEIASEFLGRAGVEEKTIEAVTYCIQNHRFSGGKIPETIEARILQDADRLDALGAIGIFRAVLSMGALRMLKHMTGLDKGSSKKTVYRENPVEGFNEYMHYKPFTIPEKLNTDTAKRIAEERLKIMRLYLEALNLETETDKQKP</sequence>
<reference evidence="2 3" key="1">
    <citation type="submission" date="2014-07" db="EMBL/GenBank/DDBJ databases">
        <title>Methanogenic archaea and the global carbon cycle.</title>
        <authorList>
            <person name="Henriksen J.R."/>
            <person name="Luke J."/>
            <person name="Reinhart S."/>
            <person name="Benedict M.N."/>
            <person name="Youngblut N.D."/>
            <person name="Metcalf M.E."/>
            <person name="Whitaker R.J."/>
            <person name="Metcalf W.W."/>
        </authorList>
    </citation>
    <scope>NUCLEOTIDE SEQUENCE [LARGE SCALE GENOMIC DNA]</scope>
    <source>
        <strain evidence="2 3">HB-1</strain>
    </source>
</reference>
<dbReference type="PATRIC" id="fig|1434110.4.peg.1302"/>
<dbReference type="STRING" id="1434110.MSHOH_1048"/>
<dbReference type="PANTHER" id="PTHR33594:SF1">
    <property type="entry name" value="HD_PDEASE DOMAIN-CONTAINING PROTEIN"/>
    <property type="match status" value="1"/>
</dbReference>
<dbReference type="SUPFAM" id="SSF109604">
    <property type="entry name" value="HD-domain/PDEase-like"/>
    <property type="match status" value="1"/>
</dbReference>
<protein>
    <submittedName>
        <fullName evidence="2">Metal-dependent phosphohydrolase</fullName>
    </submittedName>
</protein>
<dbReference type="KEGG" id="mhor:MSHOH_1048"/>
<dbReference type="PANTHER" id="PTHR33594">
    <property type="entry name" value="SUPERFAMILY HYDROLASE, PUTATIVE (AFU_ORTHOLOGUE AFUA_1G03035)-RELATED"/>
    <property type="match status" value="1"/>
</dbReference>
<dbReference type="GO" id="GO:0016787">
    <property type="term" value="F:hydrolase activity"/>
    <property type="evidence" value="ECO:0007669"/>
    <property type="project" value="UniProtKB-KW"/>
</dbReference>
<dbReference type="Proteomes" id="UP000033101">
    <property type="component" value="Chromosome"/>
</dbReference>
<dbReference type="PROSITE" id="PS51831">
    <property type="entry name" value="HD"/>
    <property type="match status" value="1"/>
</dbReference>
<gene>
    <name evidence="2" type="ORF">MSHOH_1048</name>
</gene>
<evidence type="ECO:0000259" key="1">
    <source>
        <dbReference type="PROSITE" id="PS51831"/>
    </source>
</evidence>
<evidence type="ECO:0000313" key="2">
    <source>
        <dbReference type="EMBL" id="AKB77531.1"/>
    </source>
</evidence>
<dbReference type="HOGENOM" id="CLU_036524_3_1_2"/>
<dbReference type="SMART" id="SM00471">
    <property type="entry name" value="HDc"/>
    <property type="match status" value="1"/>
</dbReference>
<dbReference type="EMBL" id="CP009516">
    <property type="protein sequence ID" value="AKB77531.1"/>
    <property type="molecule type" value="Genomic_DNA"/>
</dbReference>
<dbReference type="InterPro" id="IPR003607">
    <property type="entry name" value="HD/PDEase_dom"/>
</dbReference>
<name>A0A0E3S9W2_9EURY</name>
<proteinExistence type="predicted"/>
<keyword evidence="2" id="KW-0378">Hydrolase</keyword>